<evidence type="ECO:0000313" key="2">
    <source>
        <dbReference type="Proteomes" id="UP000076512"/>
    </source>
</evidence>
<dbReference type="STRING" id="455432.AWN90_31695"/>
<sequence length="225" mass="22253">MPIALLVRGSLAVAASVTSLVGPVGVAQAEEPVSLGGGAGIVVDSASCTLTTIGHDRAGRLVGFTAGHCGRPGASVTAERDRGGGRVGRIALVDDRLDYAVIAFDSDRVAPSARVDNFVITAVGAPAQFPVAVCKKGRTTGTSCGPVWGDVAMTGSETWTQMCVLPGDSGAPVTAGTVLVGMVNAYVGVGCLGPEVGTTMAAVLADADARGDLGAGFRPAADDGT</sequence>
<name>A0A164MCT5_9NOCA</name>
<dbReference type="InterPro" id="IPR009003">
    <property type="entry name" value="Peptidase_S1_PA"/>
</dbReference>
<evidence type="ECO:0000313" key="1">
    <source>
        <dbReference type="EMBL" id="KZM73243.1"/>
    </source>
</evidence>
<comment type="caution">
    <text evidence="1">The sequence shown here is derived from an EMBL/GenBank/DDBJ whole genome shotgun (WGS) entry which is preliminary data.</text>
</comment>
<accession>A0A164MCT5</accession>
<dbReference type="RefSeq" id="WP_067590214.1">
    <property type="nucleotide sequence ID" value="NZ_JABMCZ010000004.1"/>
</dbReference>
<dbReference type="Proteomes" id="UP000076512">
    <property type="component" value="Unassembled WGS sequence"/>
</dbReference>
<proteinExistence type="predicted"/>
<dbReference type="InterPro" id="IPR043504">
    <property type="entry name" value="Peptidase_S1_PA_chymotrypsin"/>
</dbReference>
<keyword evidence="2" id="KW-1185">Reference proteome</keyword>
<dbReference type="EMBL" id="LWGR01000007">
    <property type="protein sequence ID" value="KZM73243.1"/>
    <property type="molecule type" value="Genomic_DNA"/>
</dbReference>
<dbReference type="OrthoDB" id="4536940at2"/>
<dbReference type="Gene3D" id="2.40.10.10">
    <property type="entry name" value="Trypsin-like serine proteases"/>
    <property type="match status" value="2"/>
</dbReference>
<organism evidence="1 2">
    <name type="scientific">Nocardia terpenica</name>
    <dbReference type="NCBI Taxonomy" id="455432"/>
    <lineage>
        <taxon>Bacteria</taxon>
        <taxon>Bacillati</taxon>
        <taxon>Actinomycetota</taxon>
        <taxon>Actinomycetes</taxon>
        <taxon>Mycobacteriales</taxon>
        <taxon>Nocardiaceae</taxon>
        <taxon>Nocardia</taxon>
    </lineage>
</organism>
<dbReference type="AlphaFoldDB" id="A0A164MCT5"/>
<gene>
    <name evidence="1" type="ORF">AWN90_31695</name>
</gene>
<dbReference type="SUPFAM" id="SSF50494">
    <property type="entry name" value="Trypsin-like serine proteases"/>
    <property type="match status" value="1"/>
</dbReference>
<reference evidence="1 2" key="1">
    <citation type="submission" date="2016-04" db="EMBL/GenBank/DDBJ databases">
        <authorList>
            <person name="Evans L.H."/>
            <person name="Alamgir A."/>
            <person name="Owens N."/>
            <person name="Weber N.D."/>
            <person name="Virtaneva K."/>
            <person name="Barbian K."/>
            <person name="Babar A."/>
            <person name="Rosenke K."/>
        </authorList>
    </citation>
    <scope>NUCLEOTIDE SEQUENCE [LARGE SCALE GENOMIC DNA]</scope>
    <source>
        <strain evidence="1 2">IFM 0406</strain>
    </source>
</reference>
<protein>
    <submittedName>
        <fullName evidence="1">Peptidase S1 family protein</fullName>
    </submittedName>
</protein>